<dbReference type="InterPro" id="IPR002870">
    <property type="entry name" value="Peptidase_M12B_N"/>
</dbReference>
<reference evidence="4" key="1">
    <citation type="submission" date="2021-07" db="EMBL/GenBank/DDBJ databases">
        <authorList>
            <person name="Catto M.A."/>
            <person name="Jacobson A."/>
            <person name="Kennedy G."/>
            <person name="Labadie P."/>
            <person name="Hunt B.G."/>
            <person name="Srinivasan R."/>
        </authorList>
    </citation>
    <scope>NUCLEOTIDE SEQUENCE</scope>
    <source>
        <strain evidence="4">PL_HMW_Pooled</strain>
        <tissue evidence="4">Head</tissue>
    </source>
</reference>
<evidence type="ECO:0000256" key="1">
    <source>
        <dbReference type="ARBA" id="ARBA00023157"/>
    </source>
</evidence>
<dbReference type="EMBL" id="JAHWGI010000960">
    <property type="protein sequence ID" value="KAK3918769.1"/>
    <property type="molecule type" value="Genomic_DNA"/>
</dbReference>
<feature type="domain" description="Peptidase M12B propeptide" evidence="3">
    <location>
        <begin position="137"/>
        <end position="194"/>
    </location>
</feature>
<dbReference type="AlphaFoldDB" id="A0AAE1LHD7"/>
<feature type="compositionally biased region" description="Gly residues" evidence="2">
    <location>
        <begin position="12"/>
        <end position="22"/>
    </location>
</feature>
<gene>
    <name evidence="4" type="ORF">KUF71_008017</name>
</gene>
<sequence length="209" mass="21771">MAREGSRCGPCRGRGAGREGQQGGAFHTCAARAGPLGVASLLDLKSSLLLAAAAAAASAAASAAAATTAATAAGTPTWTPTQPPGPDQPLSQYVKPVKVAPPPLAERDLRSGAAPTTGSPLLRPSGHFRHMHADLWDPHPQYRFSAFGISFWLQLAHDASFVDPNILVTHMTSNTTVRAPARLHAQCFYTGRVRDDSKSSVAVNLCHGM</sequence>
<protein>
    <submittedName>
        <fullName evidence="4">A disintegrin and metalloproteinase with thrombospondin motifs 8</fullName>
    </submittedName>
</protein>
<evidence type="ECO:0000313" key="4">
    <source>
        <dbReference type="EMBL" id="KAK3918769.1"/>
    </source>
</evidence>
<keyword evidence="4" id="KW-0378">Hydrolase</keyword>
<dbReference type="Pfam" id="PF01562">
    <property type="entry name" value="Pep_M12B_propep"/>
    <property type="match status" value="1"/>
</dbReference>
<keyword evidence="4" id="KW-0482">Metalloprotease</keyword>
<reference evidence="4" key="2">
    <citation type="journal article" date="2023" name="BMC Genomics">
        <title>Pest status, molecular evolution, and epigenetic factors derived from the genome assembly of Frankliniella fusca, a thysanopteran phytovirus vector.</title>
        <authorList>
            <person name="Catto M.A."/>
            <person name="Labadie P.E."/>
            <person name="Jacobson A.L."/>
            <person name="Kennedy G.G."/>
            <person name="Srinivasan R."/>
            <person name="Hunt B.G."/>
        </authorList>
    </citation>
    <scope>NUCLEOTIDE SEQUENCE</scope>
    <source>
        <strain evidence="4">PL_HMW_Pooled</strain>
    </source>
</reference>
<proteinExistence type="predicted"/>
<evidence type="ECO:0000259" key="3">
    <source>
        <dbReference type="Pfam" id="PF01562"/>
    </source>
</evidence>
<dbReference type="GO" id="GO:0008237">
    <property type="term" value="F:metallopeptidase activity"/>
    <property type="evidence" value="ECO:0007669"/>
    <property type="project" value="UniProtKB-KW"/>
</dbReference>
<feature type="region of interest" description="Disordered" evidence="2">
    <location>
        <begin position="1"/>
        <end position="22"/>
    </location>
</feature>
<name>A0AAE1LHD7_9NEOP</name>
<keyword evidence="4" id="KW-0645">Protease</keyword>
<evidence type="ECO:0000313" key="5">
    <source>
        <dbReference type="Proteomes" id="UP001219518"/>
    </source>
</evidence>
<feature type="non-terminal residue" evidence="4">
    <location>
        <position position="1"/>
    </location>
</feature>
<comment type="caution">
    <text evidence="4">The sequence shown here is derived from an EMBL/GenBank/DDBJ whole genome shotgun (WGS) entry which is preliminary data.</text>
</comment>
<keyword evidence="1" id="KW-1015">Disulfide bond</keyword>
<feature type="region of interest" description="Disordered" evidence="2">
    <location>
        <begin position="74"/>
        <end position="93"/>
    </location>
</feature>
<accession>A0AAE1LHD7</accession>
<keyword evidence="5" id="KW-1185">Reference proteome</keyword>
<organism evidence="4 5">
    <name type="scientific">Frankliniella fusca</name>
    <dbReference type="NCBI Taxonomy" id="407009"/>
    <lineage>
        <taxon>Eukaryota</taxon>
        <taxon>Metazoa</taxon>
        <taxon>Ecdysozoa</taxon>
        <taxon>Arthropoda</taxon>
        <taxon>Hexapoda</taxon>
        <taxon>Insecta</taxon>
        <taxon>Pterygota</taxon>
        <taxon>Neoptera</taxon>
        <taxon>Paraneoptera</taxon>
        <taxon>Thysanoptera</taxon>
        <taxon>Terebrantia</taxon>
        <taxon>Thripoidea</taxon>
        <taxon>Thripidae</taxon>
        <taxon>Frankliniella</taxon>
    </lineage>
</organism>
<evidence type="ECO:0000256" key="2">
    <source>
        <dbReference type="SAM" id="MobiDB-lite"/>
    </source>
</evidence>
<dbReference type="Proteomes" id="UP001219518">
    <property type="component" value="Unassembled WGS sequence"/>
</dbReference>